<dbReference type="AlphaFoldDB" id="A0A2I1ETM7"/>
<feature type="region of interest" description="Disordered" evidence="1">
    <location>
        <begin position="62"/>
        <end position="93"/>
    </location>
</feature>
<evidence type="ECO:0000313" key="3">
    <source>
        <dbReference type="Proteomes" id="UP000232688"/>
    </source>
</evidence>
<feature type="compositionally biased region" description="Low complexity" evidence="1">
    <location>
        <begin position="84"/>
        <end position="93"/>
    </location>
</feature>
<dbReference type="EMBL" id="LLXH01000827">
    <property type="protein sequence ID" value="PKC62677.1"/>
    <property type="molecule type" value="Genomic_DNA"/>
</dbReference>
<sequence length="93" mass="11084">MTNGENIKRNFATTVKEKLCPRCEKFNEDWEHIWICEANEVENLEHPSMVLLEKERGITKKDLKKKKVRSREKTSGEELELEGKNNNLKQRKR</sequence>
<dbReference type="Proteomes" id="UP000232688">
    <property type="component" value="Unassembled WGS sequence"/>
</dbReference>
<evidence type="ECO:0000313" key="2">
    <source>
        <dbReference type="EMBL" id="PKC62677.1"/>
    </source>
</evidence>
<evidence type="ECO:0000256" key="1">
    <source>
        <dbReference type="SAM" id="MobiDB-lite"/>
    </source>
</evidence>
<gene>
    <name evidence="2" type="ORF">RhiirA1_464820</name>
</gene>
<dbReference type="VEuPathDB" id="FungiDB:RhiirA1_464820"/>
<name>A0A2I1ETM7_9GLOM</name>
<reference evidence="2 3" key="2">
    <citation type="submission" date="2017-10" db="EMBL/GenBank/DDBJ databases">
        <title>Genome analyses suggest a sexual origin of heterokaryosis in a supposedly ancient asexual fungus.</title>
        <authorList>
            <person name="Corradi N."/>
            <person name="Sedzielewska K."/>
            <person name="Noel J."/>
            <person name="Charron P."/>
            <person name="Farinelli L."/>
            <person name="Marton T."/>
            <person name="Kruger M."/>
            <person name="Pelin A."/>
            <person name="Brachmann A."/>
            <person name="Corradi N."/>
        </authorList>
    </citation>
    <scope>NUCLEOTIDE SEQUENCE [LARGE SCALE GENOMIC DNA]</scope>
    <source>
        <strain evidence="2 3">A1</strain>
    </source>
</reference>
<reference evidence="2 3" key="1">
    <citation type="submission" date="2017-10" db="EMBL/GenBank/DDBJ databases">
        <title>Extensive intraspecific genome diversity in a model arbuscular mycorrhizal fungus.</title>
        <authorList>
            <person name="Chen E.C.H."/>
            <person name="Morin E."/>
            <person name="Baudet D."/>
            <person name="Noel J."/>
            <person name="Ndikumana S."/>
            <person name="Charron P."/>
            <person name="St-Onge C."/>
            <person name="Giorgi J."/>
            <person name="Grigoriev I.V."/>
            <person name="Roux C."/>
            <person name="Martin F.M."/>
            <person name="Corradi N."/>
        </authorList>
    </citation>
    <scope>NUCLEOTIDE SEQUENCE [LARGE SCALE GENOMIC DNA]</scope>
    <source>
        <strain evidence="2 3">A1</strain>
    </source>
</reference>
<organism evidence="2 3">
    <name type="scientific">Rhizophagus irregularis</name>
    <dbReference type="NCBI Taxonomy" id="588596"/>
    <lineage>
        <taxon>Eukaryota</taxon>
        <taxon>Fungi</taxon>
        <taxon>Fungi incertae sedis</taxon>
        <taxon>Mucoromycota</taxon>
        <taxon>Glomeromycotina</taxon>
        <taxon>Glomeromycetes</taxon>
        <taxon>Glomerales</taxon>
        <taxon>Glomeraceae</taxon>
        <taxon>Rhizophagus</taxon>
    </lineage>
</organism>
<accession>A0A2I1ETM7</accession>
<protein>
    <submittedName>
        <fullName evidence="2">Uncharacterized protein</fullName>
    </submittedName>
</protein>
<dbReference type="OrthoDB" id="10521347at2759"/>
<proteinExistence type="predicted"/>
<comment type="caution">
    <text evidence="2">The sequence shown here is derived from an EMBL/GenBank/DDBJ whole genome shotgun (WGS) entry which is preliminary data.</text>
</comment>